<evidence type="ECO:0000313" key="3">
    <source>
        <dbReference type="Proteomes" id="UP000282760"/>
    </source>
</evidence>
<evidence type="ECO:0000313" key="2">
    <source>
        <dbReference type="EMBL" id="AZV29998.1"/>
    </source>
</evidence>
<evidence type="ECO:0000256" key="1">
    <source>
        <dbReference type="SAM" id="Phobius"/>
    </source>
</evidence>
<keyword evidence="1" id="KW-0812">Transmembrane</keyword>
<keyword evidence="1" id="KW-0472">Membrane</keyword>
<sequence length="132" mass="15315">MACQLMRACQDSAMNVRCPSCGHIADKLPPSLRCPECDVFSHDWLIYDWESFASMKRRHIRYNLFIIGMTLINLLVAITLKSTDVFQWLFTLLFIPAIISLFYCRKQLDSKSEYEGHRGRALPFWLFGFGGI</sequence>
<proteinExistence type="predicted"/>
<dbReference type="EMBL" id="CP024646">
    <property type="protein sequence ID" value="AZV29998.1"/>
    <property type="molecule type" value="Genomic_DNA"/>
</dbReference>
<organism evidence="2 3">
    <name type="scientific">Pseudomonas syringae</name>
    <dbReference type="NCBI Taxonomy" id="317"/>
    <lineage>
        <taxon>Bacteria</taxon>
        <taxon>Pseudomonadati</taxon>
        <taxon>Pseudomonadota</taxon>
        <taxon>Gammaproteobacteria</taxon>
        <taxon>Pseudomonadales</taxon>
        <taxon>Pseudomonadaceae</taxon>
        <taxon>Pseudomonas</taxon>
    </lineage>
</organism>
<dbReference type="Proteomes" id="UP000282760">
    <property type="component" value="Chromosome"/>
</dbReference>
<gene>
    <name evidence="2" type="ORF">CT157_12890</name>
</gene>
<keyword evidence="1" id="KW-1133">Transmembrane helix</keyword>
<accession>A0A3T0K2T3</accession>
<feature type="transmembrane region" description="Helical" evidence="1">
    <location>
        <begin position="86"/>
        <end position="104"/>
    </location>
</feature>
<protein>
    <submittedName>
        <fullName evidence="2">Uncharacterized protein</fullName>
    </submittedName>
</protein>
<feature type="transmembrane region" description="Helical" evidence="1">
    <location>
        <begin position="62"/>
        <end position="80"/>
    </location>
</feature>
<reference evidence="2 3" key="1">
    <citation type="submission" date="2017-11" db="EMBL/GenBank/DDBJ databases">
        <title>Effect of PGPRs.</title>
        <authorList>
            <person name="Oliva R."/>
            <person name="Nong J."/>
            <person name="Roman V."/>
        </authorList>
    </citation>
    <scope>NUCLEOTIDE SEQUENCE [LARGE SCALE GENOMIC DNA]</scope>
    <source>
        <strain evidence="2">Inb918</strain>
    </source>
</reference>
<dbReference type="AlphaFoldDB" id="A0A3T0K2T3"/>
<name>A0A3T0K2T3_PSESX</name>